<dbReference type="OrthoDB" id="9057547at2"/>
<evidence type="ECO:0000259" key="7">
    <source>
        <dbReference type="PROSITE" id="PS51898"/>
    </source>
</evidence>
<evidence type="ECO:0000313" key="10">
    <source>
        <dbReference type="Proteomes" id="UP000198623"/>
    </source>
</evidence>
<dbReference type="STRING" id="1045558.SAMN05216175_102139"/>
<dbReference type="Proteomes" id="UP000198623">
    <property type="component" value="Unassembled WGS sequence"/>
</dbReference>
<dbReference type="PROSITE" id="PS51900">
    <property type="entry name" value="CB"/>
    <property type="match status" value="1"/>
</dbReference>
<feature type="region of interest" description="Disordered" evidence="6">
    <location>
        <begin position="295"/>
        <end position="314"/>
    </location>
</feature>
<dbReference type="InterPro" id="IPR011010">
    <property type="entry name" value="DNA_brk_join_enz"/>
</dbReference>
<evidence type="ECO:0000256" key="2">
    <source>
        <dbReference type="ARBA" id="ARBA00022908"/>
    </source>
</evidence>
<comment type="similarity">
    <text evidence="1">Belongs to the 'phage' integrase family.</text>
</comment>
<proteinExistence type="inferred from homology"/>
<reference evidence="10" key="1">
    <citation type="submission" date="2016-10" db="EMBL/GenBank/DDBJ databases">
        <authorList>
            <person name="Varghese N."/>
            <person name="Submissions S."/>
        </authorList>
    </citation>
    <scope>NUCLEOTIDE SEQUENCE [LARGE SCALE GENOMIC DNA]</scope>
    <source>
        <strain evidence="10">CGMCC 1.10971</strain>
    </source>
</reference>
<evidence type="ECO:0000256" key="3">
    <source>
        <dbReference type="ARBA" id="ARBA00023125"/>
    </source>
</evidence>
<dbReference type="Gene3D" id="1.10.443.10">
    <property type="entry name" value="Intergrase catalytic core"/>
    <property type="match status" value="1"/>
</dbReference>
<dbReference type="Gene3D" id="1.10.150.130">
    <property type="match status" value="1"/>
</dbReference>
<dbReference type="InterPro" id="IPR025166">
    <property type="entry name" value="Integrase_DNA_bind_dom"/>
</dbReference>
<dbReference type="InterPro" id="IPR053876">
    <property type="entry name" value="Phage_int_M"/>
</dbReference>
<keyword evidence="2" id="KW-0229">DNA integration</keyword>
<feature type="domain" description="Core-binding (CB)" evidence="8">
    <location>
        <begin position="105"/>
        <end position="185"/>
    </location>
</feature>
<keyword evidence="10" id="KW-1185">Reference proteome</keyword>
<name>A0A1I2N232_9GAMM</name>
<gene>
    <name evidence="9" type="ORF">SAMN05216175_102139</name>
</gene>
<evidence type="ECO:0000256" key="1">
    <source>
        <dbReference type="ARBA" id="ARBA00008857"/>
    </source>
</evidence>
<dbReference type="AlphaFoldDB" id="A0A1I2N232"/>
<dbReference type="GO" id="GO:0006310">
    <property type="term" value="P:DNA recombination"/>
    <property type="evidence" value="ECO:0007669"/>
    <property type="project" value="UniProtKB-KW"/>
</dbReference>
<keyword evidence="3 5" id="KW-0238">DNA-binding</keyword>
<sequence length="396" mass="44820">MSSSCRFKFSKKLIDELPPTPSDSASRETEYSDEACTGLRLIVNRAGRKRYLLRYSIFGKKKAIQIGEHGPFDVKDARLKANELKKMVSNDIDPQEERSTRRAVLTLEQFAEEHYLPYAHANKRTVQSDIGIFNNHLYPVWKDRRLTDISKQDVQKVLDSKKGQLKPATINRVLSLIHRMFRLACEWGYLEINPASLIKKLKENNQRNVFLSKEQVARFLKACDEEPNATAKNALKLALLSGMRIGEILSAKWKELEYTDQGACLFLPHTKAGQSRTVLLNDGAVAILEDQKQNKRAGNPHIFPGRAGSKPMSHPKKAFARIKEKAGGMDQLRVHDLRHSFASILINSGSATLYDVQHLLGHHNSQTTERYAHLASDRLRNVSSHVNDFVQEAKAG</sequence>
<dbReference type="PROSITE" id="PS51898">
    <property type="entry name" value="TYR_RECOMBINASE"/>
    <property type="match status" value="1"/>
</dbReference>
<dbReference type="GO" id="GO:0003677">
    <property type="term" value="F:DNA binding"/>
    <property type="evidence" value="ECO:0007669"/>
    <property type="project" value="UniProtKB-UniRule"/>
</dbReference>
<dbReference type="GO" id="GO:0015074">
    <property type="term" value="P:DNA integration"/>
    <property type="evidence" value="ECO:0007669"/>
    <property type="project" value="UniProtKB-KW"/>
</dbReference>
<dbReference type="CDD" id="cd00796">
    <property type="entry name" value="INT_Rci_Hp1_C"/>
    <property type="match status" value="1"/>
</dbReference>
<dbReference type="InterPro" id="IPR050808">
    <property type="entry name" value="Phage_Integrase"/>
</dbReference>
<dbReference type="PANTHER" id="PTHR30629:SF2">
    <property type="entry name" value="PROPHAGE INTEGRASE INTS-RELATED"/>
    <property type="match status" value="1"/>
</dbReference>
<evidence type="ECO:0000256" key="6">
    <source>
        <dbReference type="SAM" id="MobiDB-lite"/>
    </source>
</evidence>
<dbReference type="InterPro" id="IPR044068">
    <property type="entry name" value="CB"/>
</dbReference>
<evidence type="ECO:0000259" key="8">
    <source>
        <dbReference type="PROSITE" id="PS51900"/>
    </source>
</evidence>
<accession>A0A1I2N232</accession>
<dbReference type="Pfam" id="PF13356">
    <property type="entry name" value="Arm-DNA-bind_3"/>
    <property type="match status" value="1"/>
</dbReference>
<feature type="domain" description="Tyr recombinase" evidence="7">
    <location>
        <begin position="206"/>
        <end position="384"/>
    </location>
</feature>
<keyword evidence="4" id="KW-0233">DNA recombination</keyword>
<dbReference type="Gene3D" id="3.30.160.390">
    <property type="entry name" value="Integrase, DNA-binding domain"/>
    <property type="match status" value="1"/>
</dbReference>
<protein>
    <submittedName>
        <fullName evidence="9">Site-specific recombinase XerD</fullName>
    </submittedName>
</protein>
<dbReference type="RefSeq" id="WP_090724567.1">
    <property type="nucleotide sequence ID" value="NZ_FOOU01000002.1"/>
</dbReference>
<dbReference type="InterPro" id="IPR038488">
    <property type="entry name" value="Integrase_DNA-bd_sf"/>
</dbReference>
<dbReference type="SUPFAM" id="SSF56349">
    <property type="entry name" value="DNA breaking-rejoining enzymes"/>
    <property type="match status" value="1"/>
</dbReference>
<dbReference type="InterPro" id="IPR010998">
    <property type="entry name" value="Integrase_recombinase_N"/>
</dbReference>
<dbReference type="Pfam" id="PF22022">
    <property type="entry name" value="Phage_int_M"/>
    <property type="match status" value="1"/>
</dbReference>
<dbReference type="EMBL" id="FOOU01000002">
    <property type="protein sequence ID" value="SFF95797.1"/>
    <property type="molecule type" value="Genomic_DNA"/>
</dbReference>
<dbReference type="PANTHER" id="PTHR30629">
    <property type="entry name" value="PROPHAGE INTEGRASE"/>
    <property type="match status" value="1"/>
</dbReference>
<organism evidence="9 10">
    <name type="scientific">Neptunomonas qingdaonensis</name>
    <dbReference type="NCBI Taxonomy" id="1045558"/>
    <lineage>
        <taxon>Bacteria</taxon>
        <taxon>Pseudomonadati</taxon>
        <taxon>Pseudomonadota</taxon>
        <taxon>Gammaproteobacteria</taxon>
        <taxon>Oceanospirillales</taxon>
        <taxon>Oceanospirillaceae</taxon>
        <taxon>Neptunomonas</taxon>
    </lineage>
</organism>
<evidence type="ECO:0000256" key="4">
    <source>
        <dbReference type="ARBA" id="ARBA00023172"/>
    </source>
</evidence>
<dbReference type="InterPro" id="IPR013762">
    <property type="entry name" value="Integrase-like_cat_sf"/>
</dbReference>
<evidence type="ECO:0000313" key="9">
    <source>
        <dbReference type="EMBL" id="SFF95797.1"/>
    </source>
</evidence>
<dbReference type="Pfam" id="PF00589">
    <property type="entry name" value="Phage_integrase"/>
    <property type="match status" value="1"/>
</dbReference>
<dbReference type="InterPro" id="IPR002104">
    <property type="entry name" value="Integrase_catalytic"/>
</dbReference>
<evidence type="ECO:0000256" key="5">
    <source>
        <dbReference type="PROSITE-ProRule" id="PRU01248"/>
    </source>
</evidence>